<organism evidence="1">
    <name type="scientific">Salvia splendens</name>
    <name type="common">Scarlet sage</name>
    <dbReference type="NCBI Taxonomy" id="180675"/>
    <lineage>
        <taxon>Eukaryota</taxon>
        <taxon>Viridiplantae</taxon>
        <taxon>Streptophyta</taxon>
        <taxon>Embryophyta</taxon>
        <taxon>Tracheophyta</taxon>
        <taxon>Spermatophyta</taxon>
        <taxon>Magnoliopsida</taxon>
        <taxon>eudicotyledons</taxon>
        <taxon>Gunneridae</taxon>
        <taxon>Pentapetalae</taxon>
        <taxon>asterids</taxon>
        <taxon>lamiids</taxon>
        <taxon>Lamiales</taxon>
        <taxon>Lamiaceae</taxon>
        <taxon>Nepetoideae</taxon>
        <taxon>Mentheae</taxon>
        <taxon>Salviinae</taxon>
        <taxon>Salvia</taxon>
        <taxon>Salvia subgen. Calosphace</taxon>
        <taxon>core Calosphace</taxon>
    </lineage>
</organism>
<accession>A0A8X8YEJ4</accession>
<proteinExistence type="predicted"/>
<evidence type="ECO:0000313" key="1">
    <source>
        <dbReference type="EMBL" id="KAG6428540.1"/>
    </source>
</evidence>
<dbReference type="AlphaFoldDB" id="A0A8X8YEJ4"/>
<name>A0A8X8YEJ4_SALSN</name>
<dbReference type="EMBL" id="PNBA02000004">
    <property type="protein sequence ID" value="KAG6428540.1"/>
    <property type="molecule type" value="Genomic_DNA"/>
</dbReference>
<sequence length="172" mass="19284">MKCLNSVEDDTNSLLKCINYDDQDDMNSLLKLPSPVKCINSDEDDMDCMFKTPSPVKCTDPTTPSSHPIRILPRKLVIVPSKRKPLPVIVQSIGIHGDDAQETACRPTKQDLIHNLYIADTNEVEVEEQLKLLQGLASEWIYEKLESSGDSLIGLNRILSPEAMHRRLSEAI</sequence>
<evidence type="ECO:0000313" key="2">
    <source>
        <dbReference type="Proteomes" id="UP000298416"/>
    </source>
</evidence>
<gene>
    <name evidence="1" type="ORF">SASPL_112792</name>
</gene>
<dbReference type="Proteomes" id="UP000298416">
    <property type="component" value="Unassembled WGS sequence"/>
</dbReference>
<reference evidence="1" key="1">
    <citation type="submission" date="2018-01" db="EMBL/GenBank/DDBJ databases">
        <authorList>
            <person name="Mao J.F."/>
        </authorList>
    </citation>
    <scope>NUCLEOTIDE SEQUENCE</scope>
    <source>
        <strain evidence="1">Huo1</strain>
        <tissue evidence="1">Leaf</tissue>
    </source>
</reference>
<keyword evidence="2" id="KW-1185">Reference proteome</keyword>
<protein>
    <submittedName>
        <fullName evidence="1">Uncharacterized protein</fullName>
    </submittedName>
</protein>
<comment type="caution">
    <text evidence="1">The sequence shown here is derived from an EMBL/GenBank/DDBJ whole genome shotgun (WGS) entry which is preliminary data.</text>
</comment>
<reference evidence="1" key="2">
    <citation type="submission" date="2020-08" db="EMBL/GenBank/DDBJ databases">
        <title>Plant Genome Project.</title>
        <authorList>
            <person name="Zhang R.-G."/>
        </authorList>
    </citation>
    <scope>NUCLEOTIDE SEQUENCE</scope>
    <source>
        <strain evidence="1">Huo1</strain>
        <tissue evidence="1">Leaf</tissue>
    </source>
</reference>